<evidence type="ECO:0000313" key="3">
    <source>
        <dbReference type="EMBL" id="CAL1301034.1"/>
    </source>
</evidence>
<organism evidence="3 4">
    <name type="scientific">Larinioides sclopetarius</name>
    <dbReference type="NCBI Taxonomy" id="280406"/>
    <lineage>
        <taxon>Eukaryota</taxon>
        <taxon>Metazoa</taxon>
        <taxon>Ecdysozoa</taxon>
        <taxon>Arthropoda</taxon>
        <taxon>Chelicerata</taxon>
        <taxon>Arachnida</taxon>
        <taxon>Araneae</taxon>
        <taxon>Araneomorphae</taxon>
        <taxon>Entelegynae</taxon>
        <taxon>Araneoidea</taxon>
        <taxon>Araneidae</taxon>
        <taxon>Larinioides</taxon>
    </lineage>
</organism>
<reference evidence="3 4" key="1">
    <citation type="submission" date="2024-04" db="EMBL/GenBank/DDBJ databases">
        <authorList>
            <person name="Rising A."/>
            <person name="Reimegard J."/>
            <person name="Sonavane S."/>
            <person name="Akerstrom W."/>
            <person name="Nylinder S."/>
            <person name="Hedman E."/>
            <person name="Kallberg Y."/>
        </authorList>
    </citation>
    <scope>NUCLEOTIDE SEQUENCE [LARGE SCALE GENOMIC DNA]</scope>
</reference>
<name>A0AAV2BZG1_9ARAC</name>
<dbReference type="Proteomes" id="UP001497382">
    <property type="component" value="Unassembled WGS sequence"/>
</dbReference>
<evidence type="ECO:0008006" key="5">
    <source>
        <dbReference type="Google" id="ProtNLM"/>
    </source>
</evidence>
<evidence type="ECO:0000259" key="1">
    <source>
        <dbReference type="PROSITE" id="PS50097"/>
    </source>
</evidence>
<dbReference type="PROSITE" id="PS50097">
    <property type="entry name" value="BTB"/>
    <property type="match status" value="1"/>
</dbReference>
<dbReference type="InterPro" id="IPR002083">
    <property type="entry name" value="MATH/TRAF_dom"/>
</dbReference>
<protein>
    <recommendedName>
        <fullName evidence="5">Speckle-type POZ protein</fullName>
    </recommendedName>
</protein>
<dbReference type="PROSITE" id="PS50144">
    <property type="entry name" value="MATH"/>
    <property type="match status" value="1"/>
</dbReference>
<feature type="domain" description="MATH" evidence="2">
    <location>
        <begin position="7"/>
        <end position="134"/>
    </location>
</feature>
<dbReference type="Pfam" id="PF22486">
    <property type="entry name" value="MATH_2"/>
    <property type="match status" value="1"/>
</dbReference>
<dbReference type="GO" id="GO:0030163">
    <property type="term" value="P:protein catabolic process"/>
    <property type="evidence" value="ECO:0007669"/>
    <property type="project" value="UniProtKB-ARBA"/>
</dbReference>
<dbReference type="PANTHER" id="PTHR24413">
    <property type="entry name" value="SPECKLE-TYPE POZ PROTEIN"/>
    <property type="match status" value="1"/>
</dbReference>
<gene>
    <name evidence="3" type="ORF">LARSCL_LOCUS22274</name>
</gene>
<dbReference type="InterPro" id="IPR008974">
    <property type="entry name" value="TRAF-like"/>
</dbReference>
<dbReference type="Gene3D" id="1.25.40.420">
    <property type="match status" value="1"/>
</dbReference>
<dbReference type="SUPFAM" id="SSF49599">
    <property type="entry name" value="TRAF domain-like"/>
    <property type="match status" value="1"/>
</dbReference>
<dbReference type="AlphaFoldDB" id="A0AAV2BZG1"/>
<comment type="caution">
    <text evidence="3">The sequence shown here is derived from an EMBL/GenBank/DDBJ whole genome shotgun (WGS) entry which is preliminary data.</text>
</comment>
<dbReference type="SUPFAM" id="SSF54695">
    <property type="entry name" value="POZ domain"/>
    <property type="match status" value="1"/>
</dbReference>
<dbReference type="EMBL" id="CAXIEN010000610">
    <property type="protein sequence ID" value="CAL1301034.1"/>
    <property type="molecule type" value="Genomic_DNA"/>
</dbReference>
<accession>A0AAV2BZG1</accession>
<dbReference type="Gene3D" id="3.30.710.10">
    <property type="entry name" value="Potassium Channel Kv1.1, Chain A"/>
    <property type="match status" value="1"/>
</dbReference>
<dbReference type="SMART" id="SM00225">
    <property type="entry name" value="BTB"/>
    <property type="match status" value="1"/>
</dbReference>
<evidence type="ECO:0000313" key="4">
    <source>
        <dbReference type="Proteomes" id="UP001497382"/>
    </source>
</evidence>
<keyword evidence="4" id="KW-1185">Reference proteome</keyword>
<dbReference type="InterPro" id="IPR011333">
    <property type="entry name" value="SKP1/BTB/POZ_sf"/>
</dbReference>
<dbReference type="Pfam" id="PF00651">
    <property type="entry name" value="BTB"/>
    <property type="match status" value="1"/>
</dbReference>
<dbReference type="InterPro" id="IPR000210">
    <property type="entry name" value="BTB/POZ_dom"/>
</dbReference>
<evidence type="ECO:0000259" key="2">
    <source>
        <dbReference type="PROSITE" id="PS50144"/>
    </source>
</evidence>
<feature type="domain" description="BTB" evidence="1">
    <location>
        <begin position="331"/>
        <end position="398"/>
    </location>
</feature>
<dbReference type="Gene3D" id="2.60.210.10">
    <property type="entry name" value="Apoptosis, Tumor Necrosis Factor Receptor Associated Protein 2, Chain A"/>
    <property type="match status" value="1"/>
</dbReference>
<sequence length="496" mass="57642">MDNGRQEVTILWYIENYSFCSQEKGKVLVSPEIEAEGLEGTSWYLWLYPRGKTDEHKRFISLYLYRGADNGPEYVSVKIELSILAEDASVLSSEEYNHSFENSGNMGSDDFFKMDKSLYLRNFPRDVLTVRCKMCRGEGEDHRQAPICVRTSIEVETISFRHEVDNFSTLKPNKKHTIRIQSPLEKYCFVTSSLYFTVDSCRDGEIMVEITTSNRYYFLCKRRISLMKFGRIIWCREDDNRFDVERKFIRKLPFSFTRHHILDKKNEYLLRDKLNLLCECSFSTGLAYEKMSETPLEMLLGAEKQRISQEPNCLPTLSEDIKSLYMRKCLTDVKLKTKTKSFPAHKLVLCARSAVFNRMLSIDMKERNTACIEVDDLGDDVVQQLLLFLYSDTVQNLEWAMATRLYYAADRYKVGRLKAVCSSFLAEHLTPSNVGELLLLADTHSDGDLKGVVEDFILEHEEEVFGSEEWEMLLETNPVLAGETMQLKYKRKKSSK</sequence>
<proteinExistence type="predicted"/>
<dbReference type="CDD" id="cd00121">
    <property type="entry name" value="MATH"/>
    <property type="match status" value="1"/>
</dbReference>